<dbReference type="AlphaFoldDB" id="A0AAD8C043"/>
<organism evidence="1 2">
    <name type="scientific">Biomphalaria pfeifferi</name>
    <name type="common">Bloodfluke planorb</name>
    <name type="synonym">Freshwater snail</name>
    <dbReference type="NCBI Taxonomy" id="112525"/>
    <lineage>
        <taxon>Eukaryota</taxon>
        <taxon>Metazoa</taxon>
        <taxon>Spiralia</taxon>
        <taxon>Lophotrochozoa</taxon>
        <taxon>Mollusca</taxon>
        <taxon>Gastropoda</taxon>
        <taxon>Heterobranchia</taxon>
        <taxon>Euthyneura</taxon>
        <taxon>Panpulmonata</taxon>
        <taxon>Hygrophila</taxon>
        <taxon>Lymnaeoidea</taxon>
        <taxon>Planorbidae</taxon>
        <taxon>Biomphalaria</taxon>
    </lineage>
</organism>
<sequence length="58" mass="6863">FECTTKTNYKPSCSDTSSHLRDYPRNYLGDYLRSYGSTKQKIRIEKFESHKKKSYAFG</sequence>
<reference evidence="1" key="1">
    <citation type="journal article" date="2023" name="PLoS Negl. Trop. Dis.">
        <title>A genome sequence for Biomphalaria pfeifferi, the major vector snail for the human-infecting parasite Schistosoma mansoni.</title>
        <authorList>
            <person name="Bu L."/>
            <person name="Lu L."/>
            <person name="Laidemitt M.R."/>
            <person name="Zhang S.M."/>
            <person name="Mutuku M."/>
            <person name="Mkoji G."/>
            <person name="Steinauer M."/>
            <person name="Loker E.S."/>
        </authorList>
    </citation>
    <scope>NUCLEOTIDE SEQUENCE</scope>
    <source>
        <strain evidence="1">KasaAsao</strain>
    </source>
</reference>
<name>A0AAD8C043_BIOPF</name>
<comment type="caution">
    <text evidence="1">The sequence shown here is derived from an EMBL/GenBank/DDBJ whole genome shotgun (WGS) entry which is preliminary data.</text>
</comment>
<protein>
    <submittedName>
        <fullName evidence="1">Uncharacterized protein</fullName>
    </submittedName>
</protein>
<reference evidence="1" key="2">
    <citation type="submission" date="2023-04" db="EMBL/GenBank/DDBJ databases">
        <authorList>
            <person name="Bu L."/>
            <person name="Lu L."/>
            <person name="Laidemitt M.R."/>
            <person name="Zhang S.M."/>
            <person name="Mutuku M."/>
            <person name="Mkoji G."/>
            <person name="Steinauer M."/>
            <person name="Loker E.S."/>
        </authorList>
    </citation>
    <scope>NUCLEOTIDE SEQUENCE</scope>
    <source>
        <strain evidence="1">KasaAsao</strain>
        <tissue evidence="1">Whole Snail</tissue>
    </source>
</reference>
<feature type="non-terminal residue" evidence="1">
    <location>
        <position position="1"/>
    </location>
</feature>
<dbReference type="EMBL" id="JASAOG010000019">
    <property type="protein sequence ID" value="KAK0064017.1"/>
    <property type="molecule type" value="Genomic_DNA"/>
</dbReference>
<gene>
    <name evidence="1" type="ORF">Bpfe_006702</name>
</gene>
<evidence type="ECO:0000313" key="2">
    <source>
        <dbReference type="Proteomes" id="UP001233172"/>
    </source>
</evidence>
<accession>A0AAD8C043</accession>
<proteinExistence type="predicted"/>
<dbReference type="Proteomes" id="UP001233172">
    <property type="component" value="Unassembled WGS sequence"/>
</dbReference>
<evidence type="ECO:0000313" key="1">
    <source>
        <dbReference type="EMBL" id="KAK0064017.1"/>
    </source>
</evidence>
<keyword evidence="2" id="KW-1185">Reference proteome</keyword>